<dbReference type="HOGENOM" id="CLU_3234692_0_0_4"/>
<gene>
    <name evidence="1" type="ORF">GJA_1982</name>
</gene>
<accession>W0V5J1</accession>
<dbReference type="AlphaFoldDB" id="W0V5J1"/>
<sequence length="43" mass="4735">MVWAWSCPKRHPVEAALIINHITLQWPRGLSGATNSCKSEGMG</sequence>
<dbReference type="KEGG" id="jag:GJA_1982"/>
<reference evidence="1 2" key="1">
    <citation type="journal article" date="2015" name="Genome Announc.">
        <title>Genome Sequence of Mushroom Soft-Rot Pathogen Janthinobacterium agaricidamnosum.</title>
        <authorList>
            <person name="Graupner K."/>
            <person name="Lackner G."/>
            <person name="Hertweck C."/>
        </authorList>
    </citation>
    <scope>NUCLEOTIDE SEQUENCE [LARGE SCALE GENOMIC DNA]</scope>
    <source>
        <strain evidence="2">NBRC 102515 / DSM 9628</strain>
    </source>
</reference>
<proteinExistence type="predicted"/>
<dbReference type="EMBL" id="HG322949">
    <property type="protein sequence ID" value="CDG82618.1"/>
    <property type="molecule type" value="Genomic_DNA"/>
</dbReference>
<name>W0V5J1_9BURK</name>
<evidence type="ECO:0000313" key="1">
    <source>
        <dbReference type="EMBL" id="CDG82618.1"/>
    </source>
</evidence>
<evidence type="ECO:0000313" key="2">
    <source>
        <dbReference type="Proteomes" id="UP000027604"/>
    </source>
</evidence>
<keyword evidence="2" id="KW-1185">Reference proteome</keyword>
<protein>
    <submittedName>
        <fullName evidence="1">Uncharacterized protein</fullName>
    </submittedName>
</protein>
<dbReference type="PATRIC" id="fig|1349767.4.peg.3749"/>
<dbReference type="Proteomes" id="UP000027604">
    <property type="component" value="Chromosome I"/>
</dbReference>
<organism evidence="1 2">
    <name type="scientific">Janthinobacterium agaricidamnosum NBRC 102515 = DSM 9628</name>
    <dbReference type="NCBI Taxonomy" id="1349767"/>
    <lineage>
        <taxon>Bacteria</taxon>
        <taxon>Pseudomonadati</taxon>
        <taxon>Pseudomonadota</taxon>
        <taxon>Betaproteobacteria</taxon>
        <taxon>Burkholderiales</taxon>
        <taxon>Oxalobacteraceae</taxon>
        <taxon>Janthinobacterium</taxon>
    </lineage>
</organism>